<evidence type="ECO:0000313" key="4">
    <source>
        <dbReference type="Proteomes" id="UP000561011"/>
    </source>
</evidence>
<dbReference type="PROSITE" id="PS51186">
    <property type="entry name" value="GNAT"/>
    <property type="match status" value="1"/>
</dbReference>
<dbReference type="Pfam" id="PF13302">
    <property type="entry name" value="Acetyltransf_3"/>
    <property type="match status" value="1"/>
</dbReference>
<evidence type="ECO:0000313" key="3">
    <source>
        <dbReference type="EMBL" id="NYS94335.1"/>
    </source>
</evidence>
<dbReference type="InterPro" id="IPR000182">
    <property type="entry name" value="GNAT_dom"/>
</dbReference>
<name>A0A853EUQ9_9MICO</name>
<feature type="compositionally biased region" description="Polar residues" evidence="1">
    <location>
        <begin position="1"/>
        <end position="10"/>
    </location>
</feature>
<accession>A0A853EUQ9</accession>
<dbReference type="InterPro" id="IPR016181">
    <property type="entry name" value="Acyl_CoA_acyltransferase"/>
</dbReference>
<evidence type="ECO:0000256" key="1">
    <source>
        <dbReference type="SAM" id="MobiDB-lite"/>
    </source>
</evidence>
<protein>
    <submittedName>
        <fullName evidence="3">GNAT family N-acetyltransferase</fullName>
    </submittedName>
</protein>
<evidence type="ECO:0000259" key="2">
    <source>
        <dbReference type="PROSITE" id="PS51186"/>
    </source>
</evidence>
<dbReference type="RefSeq" id="WP_179913760.1">
    <property type="nucleotide sequence ID" value="NZ_JACBYE010000031.1"/>
</dbReference>
<dbReference type="AlphaFoldDB" id="A0A853EUQ9"/>
<gene>
    <name evidence="3" type="ORF">HZZ10_12500</name>
</gene>
<proteinExistence type="predicted"/>
<keyword evidence="4" id="KW-1185">Reference proteome</keyword>
<dbReference type="InterPro" id="IPR051908">
    <property type="entry name" value="Ribosomal_N-acetyltransferase"/>
</dbReference>
<dbReference type="GO" id="GO:1990189">
    <property type="term" value="F:protein N-terminal-serine acetyltransferase activity"/>
    <property type="evidence" value="ECO:0007669"/>
    <property type="project" value="TreeGrafter"/>
</dbReference>
<dbReference type="Proteomes" id="UP000561011">
    <property type="component" value="Unassembled WGS sequence"/>
</dbReference>
<sequence length="239" mass="27363">MSAQNTGTPRTNEHGQPIGPALPGWTPRPRPAADQLRGRYCTLERLDVERHADDLYATYSAAPDDSDWTYLPVGPFGSREQYRDWARRQAQNDDPWHYAVVDASTGRAVGTLALMRQDPSNGAVEVGWVVFSRAMQRTPLSTEAHFLLMRYVFDELGYRRYEWKCDSLNAPSRRAAERLGFTYEGTFRQAVVYQGRNRDTTWLSVLDRDWPQAKKGFEAWLAPENFDADGNQRSALRTR</sequence>
<reference evidence="3 4" key="1">
    <citation type="submission" date="2020-07" db="EMBL/GenBank/DDBJ databases">
        <title>MOT database genomes.</title>
        <authorList>
            <person name="Joseph S."/>
            <person name="Aduse-Opoku J."/>
            <person name="Hashim A."/>
            <person name="Wade W."/>
            <person name="Curtis M."/>
        </authorList>
    </citation>
    <scope>NUCLEOTIDE SEQUENCE [LARGE SCALE GENOMIC DNA]</scope>
    <source>
        <strain evidence="3 4">DSM 100099</strain>
    </source>
</reference>
<dbReference type="SUPFAM" id="SSF55729">
    <property type="entry name" value="Acyl-CoA N-acyltransferases (Nat)"/>
    <property type="match status" value="1"/>
</dbReference>
<dbReference type="PANTHER" id="PTHR43441">
    <property type="entry name" value="RIBOSOMAL-PROTEIN-SERINE ACETYLTRANSFERASE"/>
    <property type="match status" value="1"/>
</dbReference>
<feature type="domain" description="N-acetyltransferase" evidence="2">
    <location>
        <begin position="41"/>
        <end position="199"/>
    </location>
</feature>
<comment type="caution">
    <text evidence="3">The sequence shown here is derived from an EMBL/GenBank/DDBJ whole genome shotgun (WGS) entry which is preliminary data.</text>
</comment>
<dbReference type="GO" id="GO:0008999">
    <property type="term" value="F:protein-N-terminal-alanine acetyltransferase activity"/>
    <property type="evidence" value="ECO:0007669"/>
    <property type="project" value="TreeGrafter"/>
</dbReference>
<dbReference type="EMBL" id="JACBYE010000031">
    <property type="protein sequence ID" value="NYS94335.1"/>
    <property type="molecule type" value="Genomic_DNA"/>
</dbReference>
<keyword evidence="3" id="KW-0808">Transferase</keyword>
<dbReference type="FunFam" id="3.40.630.30:FF:000047">
    <property type="entry name" value="Acetyltransferase, GNAT family"/>
    <property type="match status" value="1"/>
</dbReference>
<feature type="region of interest" description="Disordered" evidence="1">
    <location>
        <begin position="1"/>
        <end position="33"/>
    </location>
</feature>
<organism evidence="3 4">
    <name type="scientific">Sanguibacter inulinus</name>
    <dbReference type="NCBI Taxonomy" id="60922"/>
    <lineage>
        <taxon>Bacteria</taxon>
        <taxon>Bacillati</taxon>
        <taxon>Actinomycetota</taxon>
        <taxon>Actinomycetes</taxon>
        <taxon>Micrococcales</taxon>
        <taxon>Sanguibacteraceae</taxon>
        <taxon>Sanguibacter</taxon>
    </lineage>
</organism>
<dbReference type="Gene3D" id="3.40.630.30">
    <property type="match status" value="1"/>
</dbReference>
<dbReference type="PANTHER" id="PTHR43441:SF2">
    <property type="entry name" value="FAMILY ACETYLTRANSFERASE, PUTATIVE (AFU_ORTHOLOGUE AFUA_7G00850)-RELATED"/>
    <property type="match status" value="1"/>
</dbReference>